<keyword evidence="2" id="KW-1185">Reference proteome</keyword>
<dbReference type="PROSITE" id="PS51257">
    <property type="entry name" value="PROKAR_LIPOPROTEIN"/>
    <property type="match status" value="1"/>
</dbReference>
<dbReference type="RefSeq" id="WP_202857407.1">
    <property type="nucleotide sequence ID" value="NZ_JAEUGD010000053.1"/>
</dbReference>
<dbReference type="Proteomes" id="UP000614216">
    <property type="component" value="Unassembled WGS sequence"/>
</dbReference>
<dbReference type="Pfam" id="PF12771">
    <property type="entry name" value="SusD-like_2"/>
    <property type="match status" value="1"/>
</dbReference>
<keyword evidence="1" id="KW-0449">Lipoprotein</keyword>
<proteinExistence type="predicted"/>
<dbReference type="InterPro" id="IPR041662">
    <property type="entry name" value="SusD-like_2"/>
</dbReference>
<gene>
    <name evidence="1" type="ORF">JMN32_16260</name>
</gene>
<protein>
    <submittedName>
        <fullName evidence="1">SusD/RagB family nutrient-binding outer membrane lipoprotein</fullName>
    </submittedName>
</protein>
<sequence>MKKHRYIYGLMTVFLSALLLMGCEKDFLDINEDPNNPTSVPVSQLLSSAQVNMAECFGNGTDGLSGHAGTVMHHFVQRGAINDYGLTGGDFPIVVSWTSLYAGALTDLNIVIEQGTVEEKWANVGVAQILKAYILSTMVDVWGDIPFSEANLGSENIAPAYDDGASVYASLFPMIDEGIANVNKGGSPNGDLFSTDWIQVANSLKLKLYNNIRLVQNVTADVNSLITADGFLANDGSNDLELDYGSSFAPENRNPGYVQEWSAGGAFFYIDPYFFEIMRGQDSFGHGGIDFGIQDPRIPYYFFNQLPSSSTDGDAENPCAYCPSDAGTSFLSIYSYSFNIDPNEGFDQGRSQTVAGLYPLGGRYDDGEGGIASNASTLLEGQVSGNPTIPHRLLNYYEVLFIRAELAEAGVSTVDQDARTLLGMAIDASFAKVNEYAAIAGAPAISNADRDAYRVAVLAAYDAGDGMEVIMTQKWIASYGNSLVSYADYRRTGFPRLHNGNTDALSVTVQTRDFPVSFPYDTDNLALNPNAPSQRIIALDKVFWDN</sequence>
<dbReference type="EMBL" id="JAEUGD010000053">
    <property type="protein sequence ID" value="MBL6447875.1"/>
    <property type="molecule type" value="Genomic_DNA"/>
</dbReference>
<reference evidence="1" key="1">
    <citation type="submission" date="2021-01" db="EMBL/GenBank/DDBJ databases">
        <title>Fulvivirga kasyanovii gen. nov., sp nov., a novel member of the phylum Bacteroidetes isolated from seawater in a mussel farm.</title>
        <authorList>
            <person name="Zhao L.-H."/>
            <person name="Wang Z.-J."/>
        </authorList>
    </citation>
    <scope>NUCLEOTIDE SEQUENCE</scope>
    <source>
        <strain evidence="1">29W222</strain>
    </source>
</reference>
<evidence type="ECO:0000313" key="1">
    <source>
        <dbReference type="EMBL" id="MBL6447875.1"/>
    </source>
</evidence>
<evidence type="ECO:0000313" key="2">
    <source>
        <dbReference type="Proteomes" id="UP000614216"/>
    </source>
</evidence>
<name>A0A937KF46_9BACT</name>
<organism evidence="1 2">
    <name type="scientific">Fulvivirga marina</name>
    <dbReference type="NCBI Taxonomy" id="2494733"/>
    <lineage>
        <taxon>Bacteria</taxon>
        <taxon>Pseudomonadati</taxon>
        <taxon>Bacteroidota</taxon>
        <taxon>Cytophagia</taxon>
        <taxon>Cytophagales</taxon>
        <taxon>Fulvivirgaceae</taxon>
        <taxon>Fulvivirga</taxon>
    </lineage>
</organism>
<accession>A0A937KF46</accession>
<comment type="caution">
    <text evidence="1">The sequence shown here is derived from an EMBL/GenBank/DDBJ whole genome shotgun (WGS) entry which is preliminary data.</text>
</comment>
<dbReference type="AlphaFoldDB" id="A0A937KF46"/>
<dbReference type="InterPro" id="IPR011990">
    <property type="entry name" value="TPR-like_helical_dom_sf"/>
</dbReference>
<dbReference type="Gene3D" id="1.25.40.390">
    <property type="match status" value="1"/>
</dbReference>
<dbReference type="SUPFAM" id="SSF48452">
    <property type="entry name" value="TPR-like"/>
    <property type="match status" value="1"/>
</dbReference>